<sequence length="1711" mass="189654">MEGLDALYAAAIAGDADAKAKLEMEADILNDDDETILHVESRKGNADRVRFILSEFANKNLVDKVNIYEQTALHRAIYAGHKEVAEIIIAAAKDQLPETSFQEFLRQGDKDNDTALHAAVMEKNVAIVKLLVEADPTDPHTQNDNGKTPMFIAVEKELEDIVKIISTTCTDPSLDGPDGSIVMPITNIDQVDSRGGTLYKIMDRDALYDAAISGDADVMAILEMKADILNEYDENILHIESESGNTEHVQFILSKFENKNLLDKQNRFGQTALHLAVGNGHTQVAAFIIEAARRQFAGTSFQDFLRRGDQDMDTPLHCAVMVRNIDIVKLLVEADPTDPHTQNEMGRTPMYMAVEEEFDEIVELISTTCTAPSLDGPDGSTVMRLDQVKSPGGTHYKIMDRDALFDAAIGGDGHAFSKLEMEADKLDRYDRTILHTESMNGNTEHVRFILREFADKNLLVKLGNQQENALAWAAYFGHTQVVELLIEAARHLPPSAIDDPITSFQAYLRNADQDSKTALHAAVKERRVDVVKLLVEADPTDTHIQNKQGETPMYMAVENGYNEIVEVISKTCKACFLDGPDGSTALHAAVKNDDDDSIEVVKVLIDAARRLPCAPDNDNNDDGDSTDDHTDPNRVTSFQSSSDDDSTDDNPVSPFQAFLRRVDEDGNTALHIAVMLCNWDVAKLLVEADPSFEGTRNQKGETPMYMAVENEYNEIVELISKTCKACSLDGPDDSTALHAAVKNDDVSIEVVKVLIDAARRLPCAPDNDITDSNAVTSFQTSSSSDNPVSSLQAFLRRVDEDGNTAMHIAVMRRNWDVAKLLVESDPSFEGTPNQKGQTPFYIAVEKGHADTAKMLGTACTTPHFLVGPGGHLTALHAVVKNLDEANNDIKDVIEMIIDQIKRHNTNVLPDEIFYETDEDGNTVLEVAVEQNQMAVVNLVLDLQHPAASKRNDGAFISLMPVIYKAQEKGYKNIVDLLTHRYNDGSKLSKDFKDQVSLISAIKSRKTDSVLSLLLDAGRGGQRLVTFADKLGWTSLHHAVYHEFNPIIKHIAEAQKGIKPKSGYKDKVPTPFHVAVQKGRTSIAILLMQLWPFSSSTYTAVDKKGQNILHLAALQSKKDMIEGILKYCPEEHKKEFVNKQNNNGYTILHLLIQRGCFVPELLKYEGLDTSVKNNENLTPWDMLYLQENIVVDQVKIKKALDYIQIDGKKDIFSSSMFTTSEREEKDVKFREEAKKMIDAMLALMKENTGTVAKAALEMEADTPNKAGETILHLESKKGAIENVRFILSAFAKKNLLVRLDNRKQSALYLAAHHGHAKVVEALLSAAKRNLPPSSANDNPLTPFQTYIWQANGINQNTALHLAVLNNDVAIVKLLVEADPNYSHFRNNEGKTPIYMAAENGFKNVVKEMCKTCTALSFDGPAGCTTALHALIQNLKQGQEEDREVITMSVQAAKRWSLAEEALDADFKSLFQRIDESGRTLLELAMFHNNVNAVELILLEDPAYQDGRGSGNQGLLRLIYQAMENICSDKIVELLSATFETGMDPNLKGVLGLIIAIQRGDPAGPICQLFEDNKHFVNFVDSEGWTLLHHAAYHQFDSILGVMIEAQEKVGYQFVCRERVATPFHVAARCGHTSTVIRLLQLWPTSSSPYTTIDEVWPAAPSPYTTVDENGQNILHLAALQNKKEMANEMMRAIHLSIYLSLKDASLRISSNI</sequence>
<dbReference type="EMBL" id="CP093351">
    <property type="protein sequence ID" value="WOH14440.1"/>
    <property type="molecule type" value="Genomic_DNA"/>
</dbReference>
<evidence type="ECO:0000256" key="2">
    <source>
        <dbReference type="SAM" id="MobiDB-lite"/>
    </source>
</evidence>
<evidence type="ECO:0000313" key="4">
    <source>
        <dbReference type="Proteomes" id="UP000077755"/>
    </source>
</evidence>
<proteinExistence type="predicted"/>
<dbReference type="Pfam" id="PF12796">
    <property type="entry name" value="Ank_2"/>
    <property type="match status" value="10"/>
</dbReference>
<dbReference type="SUPFAM" id="SSF48403">
    <property type="entry name" value="Ankyrin repeat"/>
    <property type="match status" value="6"/>
</dbReference>
<dbReference type="PANTHER" id="PTHR24121">
    <property type="entry name" value="NO MECHANORECEPTOR POTENTIAL C, ISOFORM D-RELATED"/>
    <property type="match status" value="1"/>
</dbReference>
<dbReference type="InterPro" id="IPR002110">
    <property type="entry name" value="Ankyrin_rpt"/>
</dbReference>
<evidence type="ECO:0008006" key="5">
    <source>
        <dbReference type="Google" id="ProtNLM"/>
    </source>
</evidence>
<accession>A0AAF0XUX8</accession>
<feature type="repeat" description="ANK" evidence="1">
    <location>
        <begin position="32"/>
        <end position="64"/>
    </location>
</feature>
<protein>
    <recommendedName>
        <fullName evidence="5">PGG domain-containing protein</fullName>
    </recommendedName>
</protein>
<reference evidence="3" key="2">
    <citation type="submission" date="2022-03" db="EMBL/GenBank/DDBJ databases">
        <title>Draft title - Genomic analysis of global carrot germplasm unveils the trajectory of domestication and the origin of high carotenoid orange carrot.</title>
        <authorList>
            <person name="Iorizzo M."/>
            <person name="Ellison S."/>
            <person name="Senalik D."/>
            <person name="Macko-Podgorni A."/>
            <person name="Grzebelus D."/>
            <person name="Bostan H."/>
            <person name="Rolling W."/>
            <person name="Curaba J."/>
            <person name="Simon P."/>
        </authorList>
    </citation>
    <scope>NUCLEOTIDE SEQUENCE</scope>
    <source>
        <tissue evidence="3">Leaf</tissue>
    </source>
</reference>
<dbReference type="PANTHER" id="PTHR24121:SF21">
    <property type="entry name" value="ANKYRIN REPEAT FAMILY PROTEIN"/>
    <property type="match status" value="1"/>
</dbReference>
<dbReference type="SMART" id="SM00248">
    <property type="entry name" value="ANK"/>
    <property type="match status" value="32"/>
</dbReference>
<evidence type="ECO:0000256" key="1">
    <source>
        <dbReference type="PROSITE-ProRule" id="PRU00023"/>
    </source>
</evidence>
<feature type="repeat" description="ANK" evidence="1">
    <location>
        <begin position="514"/>
        <end position="536"/>
    </location>
</feature>
<feature type="repeat" description="ANK" evidence="1">
    <location>
        <begin position="311"/>
        <end position="333"/>
    </location>
</feature>
<feature type="region of interest" description="Disordered" evidence="2">
    <location>
        <begin position="612"/>
        <end position="652"/>
    </location>
</feature>
<feature type="repeat" description="ANK" evidence="1">
    <location>
        <begin position="665"/>
        <end position="697"/>
    </location>
</feature>
<name>A0AAF0XUX8_DAUCS</name>
<feature type="repeat" description="ANK" evidence="1">
    <location>
        <begin position="801"/>
        <end position="833"/>
    </location>
</feature>
<dbReference type="InterPro" id="IPR036770">
    <property type="entry name" value="Ankyrin_rpt-contain_sf"/>
</dbReference>
<evidence type="ECO:0000313" key="3">
    <source>
        <dbReference type="EMBL" id="WOH14440.1"/>
    </source>
</evidence>
<reference evidence="3" key="1">
    <citation type="journal article" date="2016" name="Nat. Genet.">
        <title>A high-quality carrot genome assembly provides new insights into carotenoid accumulation and asterid genome evolution.</title>
        <authorList>
            <person name="Iorizzo M."/>
            <person name="Ellison S."/>
            <person name="Senalik D."/>
            <person name="Zeng P."/>
            <person name="Satapoomin P."/>
            <person name="Huang J."/>
            <person name="Bowman M."/>
            <person name="Iovene M."/>
            <person name="Sanseverino W."/>
            <person name="Cavagnaro P."/>
            <person name="Yildiz M."/>
            <person name="Macko-Podgorni A."/>
            <person name="Moranska E."/>
            <person name="Grzebelus E."/>
            <person name="Grzebelus D."/>
            <person name="Ashrafi H."/>
            <person name="Zheng Z."/>
            <person name="Cheng S."/>
            <person name="Spooner D."/>
            <person name="Van Deynze A."/>
            <person name="Simon P."/>
        </authorList>
    </citation>
    <scope>NUCLEOTIDE SEQUENCE</scope>
    <source>
        <tissue evidence="3">Leaf</tissue>
    </source>
</reference>
<gene>
    <name evidence="3" type="ORF">DCAR_0933959</name>
</gene>
<organism evidence="3 4">
    <name type="scientific">Daucus carota subsp. sativus</name>
    <name type="common">Carrot</name>
    <dbReference type="NCBI Taxonomy" id="79200"/>
    <lineage>
        <taxon>Eukaryota</taxon>
        <taxon>Viridiplantae</taxon>
        <taxon>Streptophyta</taxon>
        <taxon>Embryophyta</taxon>
        <taxon>Tracheophyta</taxon>
        <taxon>Spermatophyta</taxon>
        <taxon>Magnoliopsida</taxon>
        <taxon>eudicotyledons</taxon>
        <taxon>Gunneridae</taxon>
        <taxon>Pentapetalae</taxon>
        <taxon>asterids</taxon>
        <taxon>campanulids</taxon>
        <taxon>Apiales</taxon>
        <taxon>Apiaceae</taxon>
        <taxon>Apioideae</taxon>
        <taxon>Scandiceae</taxon>
        <taxon>Daucinae</taxon>
        <taxon>Daucus</taxon>
        <taxon>Daucus sect. Daucus</taxon>
    </lineage>
</organism>
<keyword evidence="4" id="KW-1185">Reference proteome</keyword>
<feature type="repeat" description="ANK" evidence="1">
    <location>
        <begin position="581"/>
        <end position="606"/>
    </location>
</feature>
<dbReference type="PROSITE" id="PS50297">
    <property type="entry name" value="ANK_REP_REGION"/>
    <property type="match status" value="7"/>
</dbReference>
<dbReference type="Gene3D" id="1.25.40.20">
    <property type="entry name" value="Ankyrin repeat-containing domain"/>
    <property type="match status" value="9"/>
</dbReference>
<dbReference type="Proteomes" id="UP000077755">
    <property type="component" value="Chromosome 9"/>
</dbReference>
<feature type="repeat" description="ANK" evidence="1">
    <location>
        <begin position="268"/>
        <end position="290"/>
    </location>
</feature>
<feature type="repeat" description="ANK" evidence="1">
    <location>
        <begin position="1353"/>
        <end position="1385"/>
    </location>
</feature>
<dbReference type="PROSITE" id="PS50088">
    <property type="entry name" value="ANK_REPEAT"/>
    <property type="match status" value="8"/>
</dbReference>
<keyword evidence="1" id="KW-0040">ANK repeat</keyword>